<name>A0A6N9HKB7_9BURK</name>
<dbReference type="RefSeq" id="WP_161027001.1">
    <property type="nucleotide sequence ID" value="NZ_WWCJ01000013.1"/>
</dbReference>
<reference evidence="1 2" key="1">
    <citation type="submission" date="2019-12" db="EMBL/GenBank/DDBJ databases">
        <title>Novel species isolated from a subtropical stream in China.</title>
        <authorList>
            <person name="Lu H."/>
        </authorList>
    </citation>
    <scope>NUCLEOTIDE SEQUENCE [LARGE SCALE GENOMIC DNA]</scope>
    <source>
        <strain evidence="1 2">DS3</strain>
    </source>
</reference>
<proteinExistence type="predicted"/>
<protein>
    <submittedName>
        <fullName evidence="1">Uncharacterized protein</fullName>
    </submittedName>
</protein>
<evidence type="ECO:0000313" key="1">
    <source>
        <dbReference type="EMBL" id="MYN04034.1"/>
    </source>
</evidence>
<evidence type="ECO:0000313" key="2">
    <source>
        <dbReference type="Proteomes" id="UP000448575"/>
    </source>
</evidence>
<dbReference type="Proteomes" id="UP000448575">
    <property type="component" value="Unassembled WGS sequence"/>
</dbReference>
<comment type="caution">
    <text evidence="1">The sequence shown here is derived from an EMBL/GenBank/DDBJ whole genome shotgun (WGS) entry which is preliminary data.</text>
</comment>
<accession>A0A6N9HKB7</accession>
<organism evidence="1 2">
    <name type="scientific">Pseudoduganella guangdongensis</name>
    <dbReference type="NCBI Taxonomy" id="2692179"/>
    <lineage>
        <taxon>Bacteria</taxon>
        <taxon>Pseudomonadati</taxon>
        <taxon>Pseudomonadota</taxon>
        <taxon>Betaproteobacteria</taxon>
        <taxon>Burkholderiales</taxon>
        <taxon>Oxalobacteraceae</taxon>
        <taxon>Telluria group</taxon>
        <taxon>Pseudoduganella</taxon>
    </lineage>
</organism>
<dbReference type="EMBL" id="WWCJ01000013">
    <property type="protein sequence ID" value="MYN04034.1"/>
    <property type="molecule type" value="Genomic_DNA"/>
</dbReference>
<dbReference type="AlphaFoldDB" id="A0A6N9HKB7"/>
<keyword evidence="2" id="KW-1185">Reference proteome</keyword>
<gene>
    <name evidence="1" type="ORF">GTP41_18230</name>
</gene>
<sequence>MQTQDLNYLEDAFSSFINSSINRVAHSGDMVYTFRITAGELKAGTGRQRLHESVIDDYAQFFAGHNVAAQYDEKFNAFTVTVDLNRCVLRPDEAKFLATAMETFRADHT</sequence>